<dbReference type="Proteomes" id="UP000249645">
    <property type="component" value="Unassembled WGS sequence"/>
</dbReference>
<evidence type="ECO:0000259" key="1">
    <source>
        <dbReference type="SMART" id="SM00245"/>
    </source>
</evidence>
<sequence>MNSIKKNIIRAIFFFILLLTISLKDVNAQNRLLDSVISTIKNKSVYKNRINWDKTIPLLNSFIDKDIKDSVLAILPSIQKLYTLLGDKHGYVQYKGQTYHGNFVTTKNTKSLNYLKEKYTDENIAFRTKLLKNNIGYISIPAMQIDASDPNIFKDTSLLFQSISNRAKIIQDSLLALLSNHLEGLIVDLRLIPGGTMFIILEGLAPILGDGIFMYNRNSKGNYTTYKKKNNNLYEDSIRMAYTSNPSTKIPKLKIVILISSITASAGEQTAISFKGKKDVVFIGDSTAGFTTMNGVKNNWYKDFIFTYVDATTLDRHKNTYDDKVIPDILVRGGDNFEDLNRDKKIIAALQWLKK</sequence>
<dbReference type="PANTHER" id="PTHR11261">
    <property type="entry name" value="INTERPHOTORECEPTOR RETINOID-BINDING PROTEIN"/>
    <property type="match status" value="1"/>
</dbReference>
<dbReference type="GO" id="GO:0008236">
    <property type="term" value="F:serine-type peptidase activity"/>
    <property type="evidence" value="ECO:0007669"/>
    <property type="project" value="InterPro"/>
</dbReference>
<dbReference type="GO" id="GO:0006508">
    <property type="term" value="P:proteolysis"/>
    <property type="evidence" value="ECO:0007669"/>
    <property type="project" value="InterPro"/>
</dbReference>
<dbReference type="SUPFAM" id="SSF52096">
    <property type="entry name" value="ClpP/crotonase"/>
    <property type="match status" value="1"/>
</dbReference>
<evidence type="ECO:0000313" key="2">
    <source>
        <dbReference type="EMBL" id="PZP45279.1"/>
    </source>
</evidence>
<feature type="domain" description="Tail specific protease" evidence="1">
    <location>
        <begin position="123"/>
        <end position="332"/>
    </location>
</feature>
<proteinExistence type="predicted"/>
<dbReference type="AlphaFoldDB" id="A0A2W5GTL4"/>
<comment type="caution">
    <text evidence="2">The sequence shown here is derived from an EMBL/GenBank/DDBJ whole genome shotgun (WGS) entry which is preliminary data.</text>
</comment>
<evidence type="ECO:0000313" key="3">
    <source>
        <dbReference type="Proteomes" id="UP000249645"/>
    </source>
</evidence>
<reference evidence="2 3" key="1">
    <citation type="submission" date="2017-11" db="EMBL/GenBank/DDBJ databases">
        <title>Infants hospitalized years apart are colonized by the same room-sourced microbial strains.</title>
        <authorList>
            <person name="Brooks B."/>
            <person name="Olm M.R."/>
            <person name="Firek B.A."/>
            <person name="Baker R."/>
            <person name="Thomas B.C."/>
            <person name="Morowitz M.J."/>
            <person name="Banfield J.F."/>
        </authorList>
    </citation>
    <scope>NUCLEOTIDE SEQUENCE [LARGE SCALE GENOMIC DNA]</scope>
    <source>
        <strain evidence="2">S2_009_000_R2_76</strain>
    </source>
</reference>
<dbReference type="EMBL" id="QFOI01000275">
    <property type="protein sequence ID" value="PZP45279.1"/>
    <property type="molecule type" value="Genomic_DNA"/>
</dbReference>
<dbReference type="InterPro" id="IPR029045">
    <property type="entry name" value="ClpP/crotonase-like_dom_sf"/>
</dbReference>
<gene>
    <name evidence="2" type="ORF">DI598_13520</name>
</gene>
<dbReference type="InterPro" id="IPR005151">
    <property type="entry name" value="Tail-specific_protease"/>
</dbReference>
<name>A0A2W5GTL4_9SPHI</name>
<dbReference type="PANTHER" id="PTHR11261:SF3">
    <property type="entry name" value="RETINOL-BINDING PROTEIN 3"/>
    <property type="match status" value="1"/>
</dbReference>
<protein>
    <recommendedName>
        <fullName evidence="1">Tail specific protease domain-containing protein</fullName>
    </recommendedName>
</protein>
<organism evidence="2 3">
    <name type="scientific">Pseudopedobacter saltans</name>
    <dbReference type="NCBI Taxonomy" id="151895"/>
    <lineage>
        <taxon>Bacteria</taxon>
        <taxon>Pseudomonadati</taxon>
        <taxon>Bacteroidota</taxon>
        <taxon>Sphingobacteriia</taxon>
        <taxon>Sphingobacteriales</taxon>
        <taxon>Sphingobacteriaceae</taxon>
        <taxon>Pseudopedobacter</taxon>
    </lineage>
</organism>
<dbReference type="SMART" id="SM00245">
    <property type="entry name" value="TSPc"/>
    <property type="match status" value="1"/>
</dbReference>
<dbReference type="Gene3D" id="3.90.226.10">
    <property type="entry name" value="2-enoyl-CoA Hydratase, Chain A, domain 1"/>
    <property type="match status" value="1"/>
</dbReference>
<dbReference type="Pfam" id="PF03572">
    <property type="entry name" value="Peptidase_S41"/>
    <property type="match status" value="1"/>
</dbReference>
<accession>A0A2W5GTL4</accession>